<keyword evidence="2" id="KW-0408">Iron</keyword>
<dbReference type="AlphaFoldDB" id="A0A8S4PK07"/>
<evidence type="ECO:0000313" key="5">
    <source>
        <dbReference type="Proteomes" id="UP000749559"/>
    </source>
</evidence>
<dbReference type="GO" id="GO:0046872">
    <property type="term" value="F:metal ion binding"/>
    <property type="evidence" value="ECO:0007669"/>
    <property type="project" value="UniProtKB-KW"/>
</dbReference>
<keyword evidence="1" id="KW-0479">Metal-binding</keyword>
<dbReference type="OrthoDB" id="288590at2759"/>
<protein>
    <recommendedName>
        <fullName evidence="3">Isopenicillin N synthase-like Fe(2+) 2OG dioxygenase domain-containing protein</fullName>
    </recommendedName>
</protein>
<evidence type="ECO:0000313" key="4">
    <source>
        <dbReference type="EMBL" id="CAH1793718.1"/>
    </source>
</evidence>
<name>A0A8S4PK07_OWEFU</name>
<dbReference type="SUPFAM" id="SSF51197">
    <property type="entry name" value="Clavaminate synthase-like"/>
    <property type="match status" value="1"/>
</dbReference>
<accession>A0A8S4PK07</accession>
<dbReference type="Gene3D" id="2.60.120.330">
    <property type="entry name" value="B-lactam Antibiotic, Isopenicillin N Synthase, Chain"/>
    <property type="match status" value="1"/>
</dbReference>
<evidence type="ECO:0000256" key="1">
    <source>
        <dbReference type="ARBA" id="ARBA00022723"/>
    </source>
</evidence>
<feature type="domain" description="Isopenicillin N synthase-like Fe(2+) 2OG dioxygenase" evidence="3">
    <location>
        <begin position="216"/>
        <end position="318"/>
    </location>
</feature>
<gene>
    <name evidence="4" type="ORF">OFUS_LOCUS18533</name>
</gene>
<proteinExistence type="predicted"/>
<reference evidence="4" key="1">
    <citation type="submission" date="2022-03" db="EMBL/GenBank/DDBJ databases">
        <authorList>
            <person name="Martin C."/>
        </authorList>
    </citation>
    <scope>NUCLEOTIDE SEQUENCE</scope>
</reference>
<dbReference type="InterPro" id="IPR027443">
    <property type="entry name" value="IPNS-like_sf"/>
</dbReference>
<organism evidence="4 5">
    <name type="scientific">Owenia fusiformis</name>
    <name type="common">Polychaete worm</name>
    <dbReference type="NCBI Taxonomy" id="6347"/>
    <lineage>
        <taxon>Eukaryota</taxon>
        <taxon>Metazoa</taxon>
        <taxon>Spiralia</taxon>
        <taxon>Lophotrochozoa</taxon>
        <taxon>Annelida</taxon>
        <taxon>Polychaeta</taxon>
        <taxon>Sedentaria</taxon>
        <taxon>Canalipalpata</taxon>
        <taxon>Sabellida</taxon>
        <taxon>Oweniida</taxon>
        <taxon>Oweniidae</taxon>
        <taxon>Owenia</taxon>
    </lineage>
</organism>
<dbReference type="EMBL" id="CAIIXF020000009">
    <property type="protein sequence ID" value="CAH1793718.1"/>
    <property type="molecule type" value="Genomic_DNA"/>
</dbReference>
<evidence type="ECO:0000259" key="3">
    <source>
        <dbReference type="Pfam" id="PF03171"/>
    </source>
</evidence>
<dbReference type="Pfam" id="PF03171">
    <property type="entry name" value="2OG-FeII_Oxy"/>
    <property type="match status" value="1"/>
</dbReference>
<keyword evidence="5" id="KW-1185">Reference proteome</keyword>
<dbReference type="PANTHER" id="PTHR47991">
    <property type="entry name" value="OXOGLUTARATE/IRON-DEPENDENT DIOXYGENASE"/>
    <property type="match status" value="1"/>
</dbReference>
<dbReference type="Proteomes" id="UP000749559">
    <property type="component" value="Unassembled WGS sequence"/>
</dbReference>
<sequence>MEQLTELPIIDCTKINITLDDAEIDDNDLREFGEDIFESFKRYDVTSAVLTNHGISEEVVKAAERVTSELEKPDFKKIAPYFAPMKLGEEFQRKCDIHIDGEDGGIVKHSFATKHGVQLLTKKLMLLKKDKSGDTFNPENGRTLRFVPSLAQVSVLNIDDIIPGFNKAYNALFCESLKLAKRVLTALTFPLHTDRDYFNKMIEDIHTPGENGSALRGNILPKVPQDFPIDDQVVRINEHEDRSIITILHQANVNGLTVKTMSGKSVPVVHKGDSLLLQTGNILARLTSGKLPPTPHSVMGNKEQLQQSRISHAFLIFPDEKVELRCIDGSDTYPPVSAFILLNDLENQDLHGLKH</sequence>
<dbReference type="PRINTS" id="PR00682">
    <property type="entry name" value="IPNSYNTHASE"/>
</dbReference>
<evidence type="ECO:0000256" key="2">
    <source>
        <dbReference type="ARBA" id="ARBA00023004"/>
    </source>
</evidence>
<comment type="caution">
    <text evidence="4">The sequence shown here is derived from an EMBL/GenBank/DDBJ whole genome shotgun (WGS) entry which is preliminary data.</text>
</comment>
<dbReference type="InterPro" id="IPR050295">
    <property type="entry name" value="Plant_2OG-oxidoreductases"/>
</dbReference>
<dbReference type="InterPro" id="IPR044861">
    <property type="entry name" value="IPNS-like_FE2OG_OXY"/>
</dbReference>